<dbReference type="GO" id="GO:0000724">
    <property type="term" value="P:double-strand break repair via homologous recombination"/>
    <property type="evidence" value="ECO:0007669"/>
    <property type="project" value="TreeGrafter"/>
</dbReference>
<dbReference type="CDD" id="cd00840">
    <property type="entry name" value="MPP_Mre11_N"/>
    <property type="match status" value="1"/>
</dbReference>
<dbReference type="InterPro" id="IPR029052">
    <property type="entry name" value="Metallo-depent_PP-like"/>
</dbReference>
<evidence type="ECO:0000259" key="3">
    <source>
        <dbReference type="SMART" id="SM01347"/>
    </source>
</evidence>
<dbReference type="GO" id="GO:0000014">
    <property type="term" value="F:single-stranded DNA endodeoxyribonuclease activity"/>
    <property type="evidence" value="ECO:0007669"/>
    <property type="project" value="TreeGrafter"/>
</dbReference>
<evidence type="ECO:0000256" key="1">
    <source>
        <dbReference type="ARBA" id="ARBA00022801"/>
    </source>
</evidence>
<dbReference type="PANTHER" id="PTHR10139">
    <property type="entry name" value="DOUBLE-STRAND BREAK REPAIR PROTEIN MRE11"/>
    <property type="match status" value="1"/>
</dbReference>
<dbReference type="GO" id="GO:0030870">
    <property type="term" value="C:Mre11 complex"/>
    <property type="evidence" value="ECO:0007669"/>
    <property type="project" value="TreeGrafter"/>
</dbReference>
<dbReference type="EMBL" id="CP142733">
    <property type="protein sequence ID" value="WUR04290.1"/>
    <property type="molecule type" value="Genomic_DNA"/>
</dbReference>
<dbReference type="PANTHER" id="PTHR10139:SF1">
    <property type="entry name" value="DOUBLE-STRAND BREAK REPAIR PROTEIN MRE11"/>
    <property type="match status" value="1"/>
</dbReference>
<reference evidence="4" key="1">
    <citation type="journal article" date="2024" name="BMC Genomics">
        <title>Functional annotation of a divergent genome using sequence and structure-based similarity.</title>
        <authorList>
            <person name="Svedberg D."/>
            <person name="Winiger R.R."/>
            <person name="Berg A."/>
            <person name="Sharma H."/>
            <person name="Tellgren-Roth C."/>
            <person name="Debrunner-Vossbrinck B.A."/>
            <person name="Vossbrinck C.R."/>
            <person name="Barandun J."/>
        </authorList>
    </citation>
    <scope>NUCLEOTIDE SEQUENCE</scope>
    <source>
        <strain evidence="4">Illinois isolate</strain>
    </source>
</reference>
<dbReference type="Pfam" id="PF00149">
    <property type="entry name" value="Metallophos"/>
    <property type="match status" value="1"/>
</dbReference>
<dbReference type="GO" id="GO:0042138">
    <property type="term" value="P:meiotic DNA double-strand break formation"/>
    <property type="evidence" value="ECO:0007669"/>
    <property type="project" value="TreeGrafter"/>
</dbReference>
<dbReference type="GO" id="GO:0000723">
    <property type="term" value="P:telomere maintenance"/>
    <property type="evidence" value="ECO:0007669"/>
    <property type="project" value="TreeGrafter"/>
</dbReference>
<gene>
    <name evidence="4" type="ORF">VNE69_08047</name>
</gene>
<dbReference type="InterPro" id="IPR041796">
    <property type="entry name" value="Mre11_N"/>
</dbReference>
<feature type="domain" description="Mre11 DNA-binding" evidence="3">
    <location>
        <begin position="259"/>
        <end position="441"/>
    </location>
</feature>
<keyword evidence="5" id="KW-1185">Reference proteome</keyword>
<dbReference type="SUPFAM" id="SSF56300">
    <property type="entry name" value="Metallo-dependent phosphatases"/>
    <property type="match status" value="1"/>
</dbReference>
<dbReference type="InterPro" id="IPR004843">
    <property type="entry name" value="Calcineurin-like_PHP"/>
</dbReference>
<dbReference type="AlphaFoldDB" id="A0AAX4JE71"/>
<name>A0AAX4JE71_9MICR</name>
<feature type="coiled-coil region" evidence="2">
    <location>
        <begin position="459"/>
        <end position="503"/>
    </location>
</feature>
<protein>
    <submittedName>
        <fullName evidence="4">Double-strand-break repair protein (MRE11)</fullName>
    </submittedName>
</protein>
<proteinExistence type="predicted"/>
<dbReference type="GO" id="GO:0006303">
    <property type="term" value="P:double-strand break repair via nonhomologous end joining"/>
    <property type="evidence" value="ECO:0007669"/>
    <property type="project" value="TreeGrafter"/>
</dbReference>
<dbReference type="InterPro" id="IPR038487">
    <property type="entry name" value="Mre11_capping_dom"/>
</dbReference>
<dbReference type="KEGG" id="vnx:VNE69_08047"/>
<sequence>MKILITSDNHLGYKESDPLRHDDSFNTFDEILKLAVFYKVDLILQVGDFYHENRPSRYCINRSINILRKHLTETSKDKDEFKDGHEHEYKEEYDEHIYMNNIYKVNIPMICIHGNHDDPSGFNKISTLDILNSAGLISYIGKDINPCPFLQYDNIRIYGVGYIKDKDVSDLFKNIIFKDLSSDFFNILLVHQNRVPRNRDYLCPSVIPHEFNLVVYGHEHDPLIIRNKTLLLQCGSTVRTSLSEAECNEKYCYILEDEDKLYKIRLNSVRPFIMEDSNLYEEKEIIEYINKLLETKLNQKDKSNLKEYYVDVKDDESNLKDDHVIKDRDDKIHDDIKRQKHFNDNMSINVMNMLNPLKYSPLLPLVRLRIFTTNTLNINKNRLSHIFKDKVSNPQDMIKLIPPKKVKNKSSTIVYQSQNITEIISSHLKCTPLECIPEYKFIEHFNKDSTFIDMIEENVEEYSKEIQYENCMIEDLRDEIRKIKDKLSARNKYEDQVEDSQEDVLQEDVIDGNEDVIDGNEDQVEDSQEDVVHEDVIDEYSSENEPINVEEANNNNTVNINIEDNNNIVDINIEEANKYTVDMNNDVRNILVGRDSKTVRMSLNNNVLVHEDIISDFSKEIITSSSFIKLEDSKSGFIKTDESGVRKIYEEEDSTDLLIDF</sequence>
<dbReference type="GO" id="GO:0035861">
    <property type="term" value="C:site of double-strand break"/>
    <property type="evidence" value="ECO:0007669"/>
    <property type="project" value="TreeGrafter"/>
</dbReference>
<dbReference type="RefSeq" id="XP_065330435.1">
    <property type="nucleotide sequence ID" value="XM_065474363.1"/>
</dbReference>
<dbReference type="GO" id="GO:0030145">
    <property type="term" value="F:manganese ion binding"/>
    <property type="evidence" value="ECO:0007669"/>
    <property type="project" value="InterPro"/>
</dbReference>
<keyword evidence="1" id="KW-0378">Hydrolase</keyword>
<dbReference type="SMART" id="SM01347">
    <property type="entry name" value="Mre11_DNA_bind"/>
    <property type="match status" value="1"/>
</dbReference>
<organism evidence="4 5">
    <name type="scientific">Vairimorpha necatrix</name>
    <dbReference type="NCBI Taxonomy" id="6039"/>
    <lineage>
        <taxon>Eukaryota</taxon>
        <taxon>Fungi</taxon>
        <taxon>Fungi incertae sedis</taxon>
        <taxon>Microsporidia</taxon>
        <taxon>Nosematidae</taxon>
        <taxon>Vairimorpha</taxon>
    </lineage>
</organism>
<keyword evidence="2" id="KW-0175">Coiled coil</keyword>
<dbReference type="Pfam" id="PF04152">
    <property type="entry name" value="Mre11_DNA_bind"/>
    <property type="match status" value="1"/>
</dbReference>
<dbReference type="GO" id="GO:0007095">
    <property type="term" value="P:mitotic G2 DNA damage checkpoint signaling"/>
    <property type="evidence" value="ECO:0007669"/>
    <property type="project" value="TreeGrafter"/>
</dbReference>
<dbReference type="InterPro" id="IPR007281">
    <property type="entry name" value="Mre11_DNA-bd"/>
</dbReference>
<dbReference type="Gene3D" id="3.60.21.10">
    <property type="match status" value="1"/>
</dbReference>
<dbReference type="Proteomes" id="UP001334084">
    <property type="component" value="Chromosome 8"/>
</dbReference>
<evidence type="ECO:0000313" key="4">
    <source>
        <dbReference type="EMBL" id="WUR04290.1"/>
    </source>
</evidence>
<evidence type="ECO:0000256" key="2">
    <source>
        <dbReference type="SAM" id="Coils"/>
    </source>
</evidence>
<accession>A0AAX4JE71</accession>
<dbReference type="Gene3D" id="3.30.110.110">
    <property type="entry name" value="Mre11, capping domain"/>
    <property type="match status" value="1"/>
</dbReference>
<dbReference type="GeneID" id="90542123"/>
<dbReference type="GO" id="GO:0097552">
    <property type="term" value="P:mitochondrial double-strand break repair via homologous recombination"/>
    <property type="evidence" value="ECO:0007669"/>
    <property type="project" value="TreeGrafter"/>
</dbReference>
<evidence type="ECO:0000313" key="5">
    <source>
        <dbReference type="Proteomes" id="UP001334084"/>
    </source>
</evidence>